<sequence length="93" mass="10211">MKFGAAFVLEICLAVSADAALRGALRAVARVGKAILPHVAIANPYVRTPYVHNNPDWSLWRSRRRSGNQQPTSQAEILEDALEAQAIEALMQQ</sequence>
<proteinExistence type="evidence at transcript level"/>
<protein>
    <submittedName>
        <fullName evidence="2">Putative antimicrobial peptide A Northern Europe Heligoland variant</fullName>
    </submittedName>
</protein>
<organism evidence="2">
    <name type="scientific">Ciona intestinalis</name>
    <name type="common">Transparent sea squirt</name>
    <name type="synonym">Ascidia intestinalis</name>
    <dbReference type="NCBI Taxonomy" id="7719"/>
    <lineage>
        <taxon>Eukaryota</taxon>
        <taxon>Metazoa</taxon>
        <taxon>Chordata</taxon>
        <taxon>Tunicata</taxon>
        <taxon>Ascidiacea</taxon>
        <taxon>Phlebobranchia</taxon>
        <taxon>Cionidae</taxon>
        <taxon>Ciona</taxon>
    </lineage>
</organism>
<reference evidence="2" key="1">
    <citation type="journal article" date="2008" name="Dev. Comp. Immunol.">
        <title>A reverse search for antimicrobial peptides in Ciona intestinalis: identification of a gene family expressed in hemocytes and evaluation of activity.</title>
        <authorList>
            <person name="Fedders H."/>
            <person name="Leippe M."/>
        </authorList>
    </citation>
    <scope>NUCLEOTIDE SEQUENCE</scope>
</reference>
<keyword evidence="1" id="KW-0732">Signal</keyword>
<dbReference type="EMBL" id="EF638888">
    <property type="protein sequence ID" value="ABR45663.1"/>
    <property type="molecule type" value="mRNA"/>
</dbReference>
<feature type="chain" id="PRO_5002705249" evidence="1">
    <location>
        <begin position="20"/>
        <end position="93"/>
    </location>
</feature>
<evidence type="ECO:0000313" key="2">
    <source>
        <dbReference type="EMBL" id="ABR45663.1"/>
    </source>
</evidence>
<name>A6YPB1_CIOIN</name>
<gene>
    <name evidence="2" type="primary">papA</name>
</gene>
<accession>A6YPB1</accession>
<feature type="signal peptide" evidence="1">
    <location>
        <begin position="1"/>
        <end position="19"/>
    </location>
</feature>
<evidence type="ECO:0000256" key="1">
    <source>
        <dbReference type="SAM" id="SignalP"/>
    </source>
</evidence>
<dbReference type="AlphaFoldDB" id="A6YPB1"/>